<keyword evidence="2" id="KW-1185">Reference proteome</keyword>
<protein>
    <submittedName>
        <fullName evidence="1">Uncharacterized protein</fullName>
    </submittedName>
</protein>
<organism evidence="1 2">
    <name type="scientific">Hermetia illucens</name>
    <name type="common">Black soldier fly</name>
    <dbReference type="NCBI Taxonomy" id="343691"/>
    <lineage>
        <taxon>Eukaryota</taxon>
        <taxon>Metazoa</taxon>
        <taxon>Ecdysozoa</taxon>
        <taxon>Arthropoda</taxon>
        <taxon>Hexapoda</taxon>
        <taxon>Insecta</taxon>
        <taxon>Pterygota</taxon>
        <taxon>Neoptera</taxon>
        <taxon>Endopterygota</taxon>
        <taxon>Diptera</taxon>
        <taxon>Brachycera</taxon>
        <taxon>Stratiomyomorpha</taxon>
        <taxon>Stratiomyidae</taxon>
        <taxon>Hermetiinae</taxon>
        <taxon>Hermetia</taxon>
    </lineage>
</organism>
<evidence type="ECO:0000313" key="1">
    <source>
        <dbReference type="EMBL" id="CAD7078730.1"/>
    </source>
</evidence>
<dbReference type="AlphaFoldDB" id="A0A7R8UDE0"/>
<proteinExistence type="predicted"/>
<reference evidence="1 2" key="1">
    <citation type="submission" date="2020-11" db="EMBL/GenBank/DDBJ databases">
        <authorList>
            <person name="Wallbank WR R."/>
            <person name="Pardo Diaz C."/>
            <person name="Kozak K."/>
            <person name="Martin S."/>
            <person name="Jiggins C."/>
            <person name="Moest M."/>
            <person name="Warren A I."/>
            <person name="Generalovic N T."/>
            <person name="Byers J.R.P. K."/>
            <person name="Montejo-Kovacevich G."/>
            <person name="Yen C E."/>
        </authorList>
    </citation>
    <scope>NUCLEOTIDE SEQUENCE [LARGE SCALE GENOMIC DNA]</scope>
</reference>
<sequence length="114" mass="12740">MVSILPRVSSDNHIITVELKRKMCCKHGRKELIRPDKVRQAASYLTNGNFFQDLGITLNDTWSNDVPIEDISEGSGECTCNIDDRQEDELVNAAGGETMLDLEHDYTLVMAPGE</sequence>
<name>A0A7R8UDE0_HERIL</name>
<dbReference type="InParanoid" id="A0A7R8UDE0"/>
<dbReference type="OrthoDB" id="10036850at2759"/>
<dbReference type="EMBL" id="LR899009">
    <property type="protein sequence ID" value="CAD7078730.1"/>
    <property type="molecule type" value="Genomic_DNA"/>
</dbReference>
<gene>
    <name evidence="1" type="ORF">HERILL_LOCUS1983</name>
</gene>
<evidence type="ECO:0000313" key="2">
    <source>
        <dbReference type="Proteomes" id="UP000594454"/>
    </source>
</evidence>
<accession>A0A7R8UDE0</accession>
<dbReference type="Proteomes" id="UP000594454">
    <property type="component" value="Chromosome 1"/>
</dbReference>